<protein>
    <recommendedName>
        <fullName evidence="1">Recombinase zinc beta ribbon domain-containing protein</fullName>
    </recommendedName>
</protein>
<proteinExistence type="predicted"/>
<organism evidence="2">
    <name type="scientific">bioreactor metagenome</name>
    <dbReference type="NCBI Taxonomy" id="1076179"/>
    <lineage>
        <taxon>unclassified sequences</taxon>
        <taxon>metagenomes</taxon>
        <taxon>ecological metagenomes</taxon>
    </lineage>
</organism>
<dbReference type="Pfam" id="PF13408">
    <property type="entry name" value="Zn_ribbon_recom"/>
    <property type="match status" value="1"/>
</dbReference>
<accession>A0A645DFK6</accession>
<evidence type="ECO:0000313" key="2">
    <source>
        <dbReference type="EMBL" id="MPM87362.1"/>
    </source>
</evidence>
<dbReference type="InterPro" id="IPR025827">
    <property type="entry name" value="Zn_ribbon_recom_dom"/>
</dbReference>
<dbReference type="AlphaFoldDB" id="A0A645DFK6"/>
<name>A0A645DFK6_9ZZZZ</name>
<evidence type="ECO:0000259" key="1">
    <source>
        <dbReference type="Pfam" id="PF13408"/>
    </source>
</evidence>
<reference evidence="2" key="1">
    <citation type="submission" date="2019-08" db="EMBL/GenBank/DDBJ databases">
        <authorList>
            <person name="Kucharzyk K."/>
            <person name="Murdoch R.W."/>
            <person name="Higgins S."/>
            <person name="Loffler F."/>
        </authorList>
    </citation>
    <scope>NUCLEOTIDE SEQUENCE</scope>
</reference>
<comment type="caution">
    <text evidence="2">The sequence shown here is derived from an EMBL/GenBank/DDBJ whole genome shotgun (WGS) entry which is preliminary data.</text>
</comment>
<sequence>MTTINSSRSDGTKRIYFTCSNKLNKKTCSGTVTIHADDIENLIYTFIISKLSKINTIPKTFGYHKIQQIYNIKTKLAELSEKKNQLKKFLLSAELNIIAAEMVNSQAEQLHNEQCILINKLNSLQKKDYQHIDSDFLLDLWTTASFEEKRAVSDILIERINISGDGDIEIVWNI</sequence>
<feature type="domain" description="Recombinase zinc beta ribbon" evidence="1">
    <location>
        <begin position="8"/>
        <end position="46"/>
    </location>
</feature>
<dbReference type="EMBL" id="VSSQ01035195">
    <property type="protein sequence ID" value="MPM87362.1"/>
    <property type="molecule type" value="Genomic_DNA"/>
</dbReference>
<gene>
    <name evidence="2" type="ORF">SDC9_134458</name>
</gene>